<comment type="caution">
    <text evidence="2">The sequence shown here is derived from an EMBL/GenBank/DDBJ whole genome shotgun (WGS) entry which is preliminary data.</text>
</comment>
<feature type="compositionally biased region" description="Basic and acidic residues" evidence="1">
    <location>
        <begin position="1"/>
        <end position="13"/>
    </location>
</feature>
<name>A0A8H4PUH3_9HYPO</name>
<evidence type="ECO:0000256" key="1">
    <source>
        <dbReference type="SAM" id="MobiDB-lite"/>
    </source>
</evidence>
<sequence>MAERSGCAEDPHDGLAGARTAPRTAEVEQQHAQENAAWKRFRPCPPTKARASRETDTCLRYRPCLTSTTTGGTIHALGQLLASSTIQSWNRATYVTDSSPPSLNVGGVEKELPRFHLLARYPTEPEKEWTIVSDGSAVCEDGALSPWNGVLLGWADMMLSWLPCLGVDASAND</sequence>
<gene>
    <name evidence="2" type="ORF">G6O67_002601</name>
</gene>
<reference evidence="2 3" key="1">
    <citation type="journal article" date="2020" name="Genome Biol. Evol.">
        <title>A new high-quality draft genome assembly of the Chinese cordyceps Ophiocordyceps sinensis.</title>
        <authorList>
            <person name="Shu R."/>
            <person name="Zhang J."/>
            <person name="Meng Q."/>
            <person name="Zhang H."/>
            <person name="Zhou G."/>
            <person name="Li M."/>
            <person name="Wu P."/>
            <person name="Zhao Y."/>
            <person name="Chen C."/>
            <person name="Qin Q."/>
        </authorList>
    </citation>
    <scope>NUCLEOTIDE SEQUENCE [LARGE SCALE GENOMIC DNA]</scope>
    <source>
        <strain evidence="2 3">IOZ07</strain>
    </source>
</reference>
<evidence type="ECO:0000313" key="2">
    <source>
        <dbReference type="EMBL" id="KAF4510731.1"/>
    </source>
</evidence>
<dbReference type="EMBL" id="JAAVMX010000003">
    <property type="protein sequence ID" value="KAF4510731.1"/>
    <property type="molecule type" value="Genomic_DNA"/>
</dbReference>
<evidence type="ECO:0000313" key="3">
    <source>
        <dbReference type="Proteomes" id="UP000557566"/>
    </source>
</evidence>
<feature type="region of interest" description="Disordered" evidence="1">
    <location>
        <begin position="1"/>
        <end position="52"/>
    </location>
</feature>
<protein>
    <submittedName>
        <fullName evidence="2">Uncharacterized protein</fullName>
    </submittedName>
</protein>
<proteinExistence type="predicted"/>
<keyword evidence="3" id="KW-1185">Reference proteome</keyword>
<dbReference type="AlphaFoldDB" id="A0A8H4PUH3"/>
<accession>A0A8H4PUH3</accession>
<dbReference type="Proteomes" id="UP000557566">
    <property type="component" value="Unassembled WGS sequence"/>
</dbReference>
<organism evidence="2 3">
    <name type="scientific">Ophiocordyceps sinensis</name>
    <dbReference type="NCBI Taxonomy" id="72228"/>
    <lineage>
        <taxon>Eukaryota</taxon>
        <taxon>Fungi</taxon>
        <taxon>Dikarya</taxon>
        <taxon>Ascomycota</taxon>
        <taxon>Pezizomycotina</taxon>
        <taxon>Sordariomycetes</taxon>
        <taxon>Hypocreomycetidae</taxon>
        <taxon>Hypocreales</taxon>
        <taxon>Ophiocordycipitaceae</taxon>
        <taxon>Ophiocordyceps</taxon>
    </lineage>
</organism>